<keyword evidence="2" id="KW-0663">Pyridoxal phosphate</keyword>
<evidence type="ECO:0000256" key="1">
    <source>
        <dbReference type="ARBA" id="ARBA00001933"/>
    </source>
</evidence>
<dbReference type="InterPro" id="IPR001597">
    <property type="entry name" value="ArAA_b-elim_lyase/Thr_aldolase"/>
</dbReference>
<dbReference type="InterPro" id="IPR015421">
    <property type="entry name" value="PyrdxlP-dep_Trfase_major"/>
</dbReference>
<proteinExistence type="predicted"/>
<gene>
    <name evidence="4" type="ORF">DQK91_22600</name>
</gene>
<protein>
    <submittedName>
        <fullName evidence="4">Threonine aldolase</fullName>
    </submittedName>
</protein>
<comment type="cofactor">
    <cofactor evidence="1">
        <name>pyridoxal 5'-phosphate</name>
        <dbReference type="ChEBI" id="CHEBI:597326"/>
    </cofactor>
</comment>
<evidence type="ECO:0000259" key="3">
    <source>
        <dbReference type="Pfam" id="PF01212"/>
    </source>
</evidence>
<reference evidence="4 5" key="1">
    <citation type="submission" date="2018-06" db="EMBL/GenBank/DDBJ databases">
        <title>Complete genome of Desulfovibrio marinus P48SEP.</title>
        <authorList>
            <person name="Crispim J.S."/>
            <person name="Vidigal P.M.P."/>
            <person name="Silva L.C.F."/>
            <person name="Araujo L.C."/>
            <person name="Laguardia C.N."/>
            <person name="Dias R.S."/>
            <person name="Sousa M.P."/>
            <person name="Paula S.O."/>
            <person name="Silva C."/>
        </authorList>
    </citation>
    <scope>NUCLEOTIDE SEQUENCE [LARGE SCALE GENOMIC DNA]</scope>
    <source>
        <strain evidence="4 5">P48SEP</strain>
    </source>
</reference>
<comment type="caution">
    <text evidence="4">The sequence shown here is derived from an EMBL/GenBank/DDBJ whole genome shotgun (WGS) entry which is preliminary data.</text>
</comment>
<evidence type="ECO:0000313" key="5">
    <source>
        <dbReference type="Proteomes" id="UP000434052"/>
    </source>
</evidence>
<dbReference type="Pfam" id="PF01212">
    <property type="entry name" value="Beta_elim_lyase"/>
    <property type="match status" value="1"/>
</dbReference>
<feature type="domain" description="Aromatic amino acid beta-eliminating lyase/threonine aldolase" evidence="3">
    <location>
        <begin position="4"/>
        <end position="84"/>
    </location>
</feature>
<feature type="non-terminal residue" evidence="4">
    <location>
        <position position="1"/>
    </location>
</feature>
<dbReference type="SUPFAM" id="SSF53383">
    <property type="entry name" value="PLP-dependent transferases"/>
    <property type="match status" value="1"/>
</dbReference>
<evidence type="ECO:0000313" key="4">
    <source>
        <dbReference type="EMBL" id="TVM27514.1"/>
    </source>
</evidence>
<dbReference type="Proteomes" id="UP000434052">
    <property type="component" value="Unassembled WGS sequence"/>
</dbReference>
<sequence length="87" mass="9534">ARETMKRHFGDDSPSYFVRLCTAANVLGLSALVRSYHSVIFAQTSHINVDEVGAPERFLVANIIGVPHNNGKITPDAIAPALANRWF</sequence>
<dbReference type="GO" id="GO:0016829">
    <property type="term" value="F:lyase activity"/>
    <property type="evidence" value="ECO:0007669"/>
    <property type="project" value="InterPro"/>
</dbReference>
<dbReference type="EMBL" id="QMIF01000171">
    <property type="protein sequence ID" value="TVM27514.1"/>
    <property type="molecule type" value="Genomic_DNA"/>
</dbReference>
<dbReference type="Gene3D" id="3.40.640.10">
    <property type="entry name" value="Type I PLP-dependent aspartate aminotransferase-like (Major domain)"/>
    <property type="match status" value="1"/>
</dbReference>
<dbReference type="InterPro" id="IPR015424">
    <property type="entry name" value="PyrdxlP-dep_Trfase"/>
</dbReference>
<organism evidence="4 5">
    <name type="scientific">Oceanidesulfovibrio marinus</name>
    <dbReference type="NCBI Taxonomy" id="370038"/>
    <lineage>
        <taxon>Bacteria</taxon>
        <taxon>Pseudomonadati</taxon>
        <taxon>Thermodesulfobacteriota</taxon>
        <taxon>Desulfovibrionia</taxon>
        <taxon>Desulfovibrionales</taxon>
        <taxon>Desulfovibrionaceae</taxon>
        <taxon>Oceanidesulfovibrio</taxon>
    </lineage>
</organism>
<dbReference type="AlphaFoldDB" id="A0A6P1Z940"/>
<evidence type="ECO:0000256" key="2">
    <source>
        <dbReference type="ARBA" id="ARBA00022898"/>
    </source>
</evidence>
<dbReference type="GO" id="GO:0006520">
    <property type="term" value="P:amino acid metabolic process"/>
    <property type="evidence" value="ECO:0007669"/>
    <property type="project" value="InterPro"/>
</dbReference>
<accession>A0A6P1Z940</accession>
<name>A0A6P1Z940_9BACT</name>